<dbReference type="PANTHER" id="PTHR43476">
    <property type="entry name" value="3-(3-HYDROXY-PHENYL)PROPIONATE/3-HYDROXYCINNAMIC ACID HYDROXYLASE"/>
    <property type="match status" value="1"/>
</dbReference>
<protein>
    <submittedName>
        <fullName evidence="3">NAD(P)/FAD-dependent oxidoreductase</fullName>
    </submittedName>
</protein>
<organism evidence="3 4">
    <name type="scientific">Nonomuraea maheshkhaliensis</name>
    <dbReference type="NCBI Taxonomy" id="419590"/>
    <lineage>
        <taxon>Bacteria</taxon>
        <taxon>Bacillati</taxon>
        <taxon>Actinomycetota</taxon>
        <taxon>Actinomycetes</taxon>
        <taxon>Streptosporangiales</taxon>
        <taxon>Streptosporangiaceae</taxon>
        <taxon>Nonomuraea</taxon>
    </lineage>
</organism>
<dbReference type="RefSeq" id="WP_346103654.1">
    <property type="nucleotide sequence ID" value="NZ_BAAAMU010000011.1"/>
</dbReference>
<name>A0ABN2F080_9ACTN</name>
<dbReference type="PRINTS" id="PR00420">
    <property type="entry name" value="RNGMNOXGNASE"/>
</dbReference>
<dbReference type="Gene3D" id="3.50.50.60">
    <property type="entry name" value="FAD/NAD(P)-binding domain"/>
    <property type="match status" value="1"/>
</dbReference>
<dbReference type="SUPFAM" id="SSF51905">
    <property type="entry name" value="FAD/NAD(P)-binding domain"/>
    <property type="match status" value="1"/>
</dbReference>
<dbReference type="InterPro" id="IPR036188">
    <property type="entry name" value="FAD/NAD-bd_sf"/>
</dbReference>
<evidence type="ECO:0000256" key="1">
    <source>
        <dbReference type="ARBA" id="ARBA00023002"/>
    </source>
</evidence>
<dbReference type="PANTHER" id="PTHR43476:SF5">
    <property type="entry name" value="FAD-DEPENDENT MONOOXYGENASE"/>
    <property type="match status" value="1"/>
</dbReference>
<dbReference type="Gene3D" id="3.30.70.2450">
    <property type="match status" value="1"/>
</dbReference>
<feature type="domain" description="FAD-binding" evidence="2">
    <location>
        <begin position="7"/>
        <end position="335"/>
    </location>
</feature>
<accession>A0ABN2F080</accession>
<comment type="caution">
    <text evidence="3">The sequence shown here is derived from an EMBL/GenBank/DDBJ whole genome shotgun (WGS) entry which is preliminary data.</text>
</comment>
<gene>
    <name evidence="3" type="ORF">GCM10009733_021690</name>
</gene>
<evidence type="ECO:0000259" key="2">
    <source>
        <dbReference type="Pfam" id="PF01494"/>
    </source>
</evidence>
<dbReference type="EMBL" id="BAAAMU010000011">
    <property type="protein sequence ID" value="GAA1624640.1"/>
    <property type="molecule type" value="Genomic_DNA"/>
</dbReference>
<proteinExistence type="predicted"/>
<dbReference type="Pfam" id="PF01494">
    <property type="entry name" value="FAD_binding_3"/>
    <property type="match status" value="1"/>
</dbReference>
<dbReference type="Proteomes" id="UP001500064">
    <property type="component" value="Unassembled WGS sequence"/>
</dbReference>
<keyword evidence="4" id="KW-1185">Reference proteome</keyword>
<dbReference type="InterPro" id="IPR050631">
    <property type="entry name" value="PheA/TfdB_FAD_monoxygenase"/>
</dbReference>
<reference evidence="3 4" key="1">
    <citation type="journal article" date="2019" name="Int. J. Syst. Evol. Microbiol.">
        <title>The Global Catalogue of Microorganisms (GCM) 10K type strain sequencing project: providing services to taxonomists for standard genome sequencing and annotation.</title>
        <authorList>
            <consortium name="The Broad Institute Genomics Platform"/>
            <consortium name="The Broad Institute Genome Sequencing Center for Infectious Disease"/>
            <person name="Wu L."/>
            <person name="Ma J."/>
        </authorList>
    </citation>
    <scope>NUCLEOTIDE SEQUENCE [LARGE SCALE GENOMIC DNA]</scope>
    <source>
        <strain evidence="3 4">JCM 13929</strain>
    </source>
</reference>
<evidence type="ECO:0000313" key="4">
    <source>
        <dbReference type="Proteomes" id="UP001500064"/>
    </source>
</evidence>
<sequence length="407" mass="43796">MTGHRPHVIVAGAGPVGLTVALTLARAGVAVTVLERQTELASVSRAATFHPATLDLLADFGVTEPLAAAATLVDRLQWRTRHSERPLAELRMTLLDGLTGHPFRLHAEQSTLTRLLADELARYPHAEVRPGTAVDGVTHTASQVRAHTRRGWQEADYVIGADGARSSVRAAVNLEFPITPYPTLALRIFTDSPLSEHLPGLAPLTYVRDPNLSCSLLQLPDHWRMVIRLPSRLAAGLTDDMVKVLARQALPNAREPHIVHWHTYPLVRAVASQFRRGRVLLAGDAAHLTSTAGGLNMNAGIHDAVELGRALTQVLTGAAGPVALDAWAARRRTIMLNMIIPRSEARVAGLEGNGEHGAEATDSTNSLASLVDQMRTLSADPEAARAWLVQASMLDTIPLPDMHPIGT</sequence>
<dbReference type="InterPro" id="IPR002938">
    <property type="entry name" value="FAD-bd"/>
</dbReference>
<evidence type="ECO:0000313" key="3">
    <source>
        <dbReference type="EMBL" id="GAA1624640.1"/>
    </source>
</evidence>
<keyword evidence="1" id="KW-0560">Oxidoreductase</keyword>